<dbReference type="EMBL" id="JANGAC010000009">
    <property type="protein sequence ID" value="MCQ4923927.1"/>
    <property type="molecule type" value="Genomic_DNA"/>
</dbReference>
<comment type="similarity">
    <text evidence="5">Belongs to the creatininase superfamily.</text>
</comment>
<sequence>MKNWLQENNWKETEEQIKRGKGVAIIPIGSTEQHGLHLPVGTDTYVAITLAEAAALETDALIIPPLWFGWSPHHMVLPGTITIRAEVLVEYLFDVIKSMSEHGVKKFVLLNGHRIVNIIWMQLAAEKVQRELDVEIKIFDPAYMSKDIVKELGYGPVGHADEIESSHMLYRYEELVQIDKAVDNPISKKDLYSVDPAYEHDTLCYVPSSIKVAKAHAEKSGGTTGQPSKSSKEKGKIYHDHLVKNLVKVINQLQI</sequence>
<proteinExistence type="inferred from homology"/>
<dbReference type="InterPro" id="IPR003785">
    <property type="entry name" value="Creatininase/forma_Hydrolase"/>
</dbReference>
<protein>
    <submittedName>
        <fullName evidence="6">Creatininase family protein</fullName>
    </submittedName>
</protein>
<name>A0ABT1SD86_9FIRM</name>
<evidence type="ECO:0000256" key="3">
    <source>
        <dbReference type="ARBA" id="ARBA00022801"/>
    </source>
</evidence>
<evidence type="ECO:0000256" key="1">
    <source>
        <dbReference type="ARBA" id="ARBA00001947"/>
    </source>
</evidence>
<evidence type="ECO:0000313" key="7">
    <source>
        <dbReference type="Proteomes" id="UP001524478"/>
    </source>
</evidence>
<evidence type="ECO:0000256" key="5">
    <source>
        <dbReference type="ARBA" id="ARBA00024029"/>
    </source>
</evidence>
<dbReference type="Pfam" id="PF02633">
    <property type="entry name" value="Creatininase"/>
    <property type="match status" value="1"/>
</dbReference>
<dbReference type="PANTHER" id="PTHR35005">
    <property type="entry name" value="3-DEHYDRO-SCYLLO-INOSOSE HYDROLASE"/>
    <property type="match status" value="1"/>
</dbReference>
<comment type="caution">
    <text evidence="6">The sequence shown here is derived from an EMBL/GenBank/DDBJ whole genome shotgun (WGS) entry which is preliminary data.</text>
</comment>
<dbReference type="SUPFAM" id="SSF102215">
    <property type="entry name" value="Creatininase"/>
    <property type="match status" value="1"/>
</dbReference>
<dbReference type="PANTHER" id="PTHR35005:SF1">
    <property type="entry name" value="2-AMINO-5-FORMYLAMINO-6-RIBOSYLAMINOPYRIMIDIN-4(3H)-ONE 5'-MONOPHOSPHATE DEFORMYLASE"/>
    <property type="match status" value="1"/>
</dbReference>
<keyword evidence="3" id="KW-0378">Hydrolase</keyword>
<keyword evidence="2" id="KW-0479">Metal-binding</keyword>
<comment type="cofactor">
    <cofactor evidence="1">
        <name>Zn(2+)</name>
        <dbReference type="ChEBI" id="CHEBI:29105"/>
    </cofactor>
</comment>
<keyword evidence="7" id="KW-1185">Reference proteome</keyword>
<keyword evidence="4" id="KW-0862">Zinc</keyword>
<accession>A0ABT1SD86</accession>
<gene>
    <name evidence="6" type="ORF">NE686_12575</name>
</gene>
<dbReference type="Proteomes" id="UP001524478">
    <property type="component" value="Unassembled WGS sequence"/>
</dbReference>
<dbReference type="InterPro" id="IPR024087">
    <property type="entry name" value="Creatininase-like_sf"/>
</dbReference>
<dbReference type="Gene3D" id="3.40.50.10310">
    <property type="entry name" value="Creatininase"/>
    <property type="match status" value="1"/>
</dbReference>
<reference evidence="6 7" key="1">
    <citation type="submission" date="2022-06" db="EMBL/GenBank/DDBJ databases">
        <title>Isolation of gut microbiota from human fecal samples.</title>
        <authorList>
            <person name="Pamer E.G."/>
            <person name="Barat B."/>
            <person name="Waligurski E."/>
            <person name="Medina S."/>
            <person name="Paddock L."/>
            <person name="Mostad J."/>
        </authorList>
    </citation>
    <scope>NUCLEOTIDE SEQUENCE [LARGE SCALE GENOMIC DNA]</scope>
    <source>
        <strain evidence="6 7">DFI.7.95</strain>
    </source>
</reference>
<organism evidence="6 7">
    <name type="scientific">Tissierella carlieri</name>
    <dbReference type="NCBI Taxonomy" id="689904"/>
    <lineage>
        <taxon>Bacteria</taxon>
        <taxon>Bacillati</taxon>
        <taxon>Bacillota</taxon>
        <taxon>Tissierellia</taxon>
        <taxon>Tissierellales</taxon>
        <taxon>Tissierellaceae</taxon>
        <taxon>Tissierella</taxon>
    </lineage>
</organism>
<evidence type="ECO:0000256" key="2">
    <source>
        <dbReference type="ARBA" id="ARBA00022723"/>
    </source>
</evidence>
<dbReference type="RefSeq" id="WP_256311771.1">
    <property type="nucleotide sequence ID" value="NZ_JANGAC010000009.1"/>
</dbReference>
<evidence type="ECO:0000256" key="4">
    <source>
        <dbReference type="ARBA" id="ARBA00022833"/>
    </source>
</evidence>
<evidence type="ECO:0000313" key="6">
    <source>
        <dbReference type="EMBL" id="MCQ4923927.1"/>
    </source>
</evidence>